<proteinExistence type="predicted"/>
<protein>
    <submittedName>
        <fullName evidence="1">Uncharacterized protein</fullName>
    </submittedName>
</protein>
<dbReference type="KEGG" id="xcv:XCV2224"/>
<dbReference type="HOGENOM" id="CLU_2557468_0_0_6"/>
<reference evidence="1 2" key="1">
    <citation type="journal article" date="2005" name="J. Bacteriol.">
        <title>Insights into genome plasticity and pathogenicity of the plant pathogenic Bacterium Xanthomonas campestris pv. vesicatoria revealed by the complete genome sequence.</title>
        <authorList>
            <person name="Thieme F."/>
            <person name="Koebnik R."/>
            <person name="Bekel T."/>
            <person name="Berger C."/>
            <person name="Boch J."/>
            <person name="Buettner D."/>
            <person name="Caldana C."/>
            <person name="Gaigalat L."/>
            <person name="Goesmann A."/>
            <person name="Kay S."/>
            <person name="Kirchner O."/>
            <person name="Lanz C."/>
            <person name="Linke B."/>
            <person name="McHardy A.C."/>
            <person name="Meyer F."/>
            <person name="Mittenhuber G."/>
            <person name="Nies D.H."/>
            <person name="Niesbach-Kloesgen U."/>
            <person name="Patschkowski T."/>
            <person name="Rueckert C."/>
            <person name="Rupp O."/>
            <person name="Schneicker S."/>
            <person name="Schuster S.C."/>
            <person name="Vorhoelter F.J."/>
            <person name="Weber E."/>
            <person name="Puehler A."/>
            <person name="Bonas U."/>
            <person name="Bartels D."/>
            <person name="Kaiser O."/>
        </authorList>
    </citation>
    <scope>NUCLEOTIDE SEQUENCE [LARGE SCALE GENOMIC DNA]</scope>
    <source>
        <strain evidence="1 2">85-10</strain>
    </source>
</reference>
<dbReference type="EMBL" id="AM039952">
    <property type="protein sequence ID" value="CAJ23901.1"/>
    <property type="molecule type" value="Genomic_DNA"/>
</dbReference>
<accession>Q3BTF8</accession>
<organism evidence="2">
    <name type="scientific">Xanthomonas euvesicatoria pv. vesicatoria (strain 85-10)</name>
    <name type="common">Xanthomonas campestris pv. vesicatoria</name>
    <dbReference type="NCBI Taxonomy" id="316273"/>
    <lineage>
        <taxon>Bacteria</taxon>
        <taxon>Pseudomonadati</taxon>
        <taxon>Pseudomonadota</taxon>
        <taxon>Gammaproteobacteria</taxon>
        <taxon>Lysobacterales</taxon>
        <taxon>Lysobacteraceae</taxon>
        <taxon>Xanthomonas</taxon>
    </lineage>
</organism>
<sequence>MPFGKAWGFVDAAQPARLATVSAVELIAKTTAWLARDARLASGAICLHCVCVAQMLIARVRPSTRHASGTQLPRAVQCAGNG</sequence>
<dbReference type="AlphaFoldDB" id="Q3BTF8"/>
<evidence type="ECO:0000313" key="2">
    <source>
        <dbReference type="Proteomes" id="UP000007069"/>
    </source>
</evidence>
<dbReference type="Proteomes" id="UP000007069">
    <property type="component" value="Chromosome"/>
</dbReference>
<evidence type="ECO:0000313" key="1">
    <source>
        <dbReference type="EMBL" id="CAJ23901.1"/>
    </source>
</evidence>
<name>Q3BTF8_XANE5</name>
<gene>
    <name evidence="1" type="ordered locus">XCV2224</name>
</gene>